<keyword evidence="2" id="KW-1185">Reference proteome</keyword>
<proteinExistence type="predicted"/>
<comment type="caution">
    <text evidence="1">The sequence shown here is derived from an EMBL/GenBank/DDBJ whole genome shotgun (WGS) entry which is preliminary data.</text>
</comment>
<evidence type="ECO:0000313" key="2">
    <source>
        <dbReference type="Proteomes" id="UP000327044"/>
    </source>
</evidence>
<dbReference type="EMBL" id="VVIM01000007">
    <property type="protein sequence ID" value="KAB0796691.1"/>
    <property type="molecule type" value="Genomic_DNA"/>
</dbReference>
<organism evidence="1 2">
    <name type="scientific">Photinus pyralis</name>
    <name type="common">Common eastern firefly</name>
    <name type="synonym">Lampyris pyralis</name>
    <dbReference type="NCBI Taxonomy" id="7054"/>
    <lineage>
        <taxon>Eukaryota</taxon>
        <taxon>Metazoa</taxon>
        <taxon>Ecdysozoa</taxon>
        <taxon>Arthropoda</taxon>
        <taxon>Hexapoda</taxon>
        <taxon>Insecta</taxon>
        <taxon>Pterygota</taxon>
        <taxon>Neoptera</taxon>
        <taxon>Endopterygota</taxon>
        <taxon>Coleoptera</taxon>
        <taxon>Polyphaga</taxon>
        <taxon>Elateriformia</taxon>
        <taxon>Elateroidea</taxon>
        <taxon>Lampyridae</taxon>
        <taxon>Lampyrinae</taxon>
        <taxon>Photinus</taxon>
    </lineage>
</organism>
<dbReference type="InParanoid" id="A0A5N4AHA3"/>
<name>A0A5N4AHA3_PHOPY</name>
<evidence type="ECO:0000313" key="1">
    <source>
        <dbReference type="EMBL" id="KAB0796691.1"/>
    </source>
</evidence>
<protein>
    <submittedName>
        <fullName evidence="1">Uncharacterized protein</fullName>
    </submittedName>
</protein>
<feature type="non-terminal residue" evidence="1">
    <location>
        <position position="1"/>
    </location>
</feature>
<dbReference type="AlphaFoldDB" id="A0A5N4AHA3"/>
<sequence>TLTVDLVSAEVVAYVVVDSMQQVPVIVGQTFLNRTGVTLLLRDHQIRLFENHLAALPEVASLPPRKLPLWSKNAAVIPPNTIGFIEIANQEHHEGEVYVKATTRQKPGGEYNIPGCVTTIGGVIAIQNISTNHLTFRQHQLIARGTPCENEISQNEVSNL</sequence>
<accession>A0A5N4AHA3</accession>
<feature type="non-terminal residue" evidence="1">
    <location>
        <position position="160"/>
    </location>
</feature>
<reference evidence="1 2" key="1">
    <citation type="journal article" date="2018" name="Elife">
        <title>Firefly genomes illuminate parallel origins of bioluminescence in beetles.</title>
        <authorList>
            <person name="Fallon T.R."/>
            <person name="Lower S.E."/>
            <person name="Chang C.H."/>
            <person name="Bessho-Uehara M."/>
            <person name="Martin G.J."/>
            <person name="Bewick A.J."/>
            <person name="Behringer M."/>
            <person name="Debat H.J."/>
            <person name="Wong I."/>
            <person name="Day J.C."/>
            <person name="Suvorov A."/>
            <person name="Silva C.J."/>
            <person name="Stanger-Hall K.F."/>
            <person name="Hall D.W."/>
            <person name="Schmitz R.J."/>
            <person name="Nelson D.R."/>
            <person name="Lewis S.M."/>
            <person name="Shigenobu S."/>
            <person name="Bybee S.M."/>
            <person name="Larracuente A.M."/>
            <person name="Oba Y."/>
            <person name="Weng J.K."/>
        </authorList>
    </citation>
    <scope>NUCLEOTIDE SEQUENCE [LARGE SCALE GENOMIC DNA]</scope>
    <source>
        <strain evidence="1">1611_PpyrPB1</strain>
        <tissue evidence="1">Whole body</tissue>
    </source>
</reference>
<gene>
    <name evidence="1" type="ORF">PPYR_10752</name>
</gene>
<dbReference type="Proteomes" id="UP000327044">
    <property type="component" value="Unassembled WGS sequence"/>
</dbReference>